<dbReference type="EMBL" id="MCBQ01018429">
    <property type="protein sequence ID" value="RKF58096.1"/>
    <property type="molecule type" value="Genomic_DNA"/>
</dbReference>
<dbReference type="PANTHER" id="PTHR12308:SF73">
    <property type="entry name" value="ANOCTAMIN"/>
    <property type="match status" value="1"/>
</dbReference>
<dbReference type="InterPro" id="IPR007632">
    <property type="entry name" value="Anoctamin"/>
</dbReference>
<evidence type="ECO:0000256" key="2">
    <source>
        <dbReference type="ARBA" id="ARBA00022692"/>
    </source>
</evidence>
<keyword evidence="9" id="KW-1185">Reference proteome</keyword>
<keyword evidence="3 5" id="KW-1133">Transmembrane helix</keyword>
<comment type="caution">
    <text evidence="8">The sequence shown here is derived from an EMBL/GenBank/DDBJ whole genome shotgun (WGS) entry which is preliminary data.</text>
</comment>
<dbReference type="InterPro" id="IPR049452">
    <property type="entry name" value="Anoctamin_TM"/>
</dbReference>
<keyword evidence="2 5" id="KW-0812">Transmembrane</keyword>
<dbReference type="InterPro" id="IPR049456">
    <property type="entry name" value="Anoctamin_N_fung"/>
</dbReference>
<evidence type="ECO:0000256" key="4">
    <source>
        <dbReference type="ARBA" id="ARBA00023136"/>
    </source>
</evidence>
<feature type="domain" description="Anoctamin alpha-beta plait" evidence="7">
    <location>
        <begin position="20"/>
        <end position="144"/>
    </location>
</feature>
<evidence type="ECO:0008006" key="10">
    <source>
        <dbReference type="Google" id="ProtNLM"/>
    </source>
</evidence>
<protein>
    <recommendedName>
        <fullName evidence="10">Plasma membrane channel protein</fullName>
    </recommendedName>
</protein>
<evidence type="ECO:0000256" key="5">
    <source>
        <dbReference type="SAM" id="Phobius"/>
    </source>
</evidence>
<evidence type="ECO:0000313" key="9">
    <source>
        <dbReference type="Proteomes" id="UP000283383"/>
    </source>
</evidence>
<dbReference type="GO" id="GO:0032541">
    <property type="term" value="C:cortical endoplasmic reticulum"/>
    <property type="evidence" value="ECO:0007669"/>
    <property type="project" value="TreeGrafter"/>
</dbReference>
<dbReference type="GO" id="GO:0005254">
    <property type="term" value="F:chloride channel activity"/>
    <property type="evidence" value="ECO:0007669"/>
    <property type="project" value="TreeGrafter"/>
</dbReference>
<feature type="transmembrane region" description="Helical" evidence="5">
    <location>
        <begin position="328"/>
        <end position="347"/>
    </location>
</feature>
<dbReference type="Proteomes" id="UP000283383">
    <property type="component" value="Unassembled WGS sequence"/>
</dbReference>
<dbReference type="GO" id="GO:0016020">
    <property type="term" value="C:membrane"/>
    <property type="evidence" value="ECO:0007669"/>
    <property type="project" value="UniProtKB-SubCell"/>
</dbReference>
<feature type="transmembrane region" description="Helical" evidence="5">
    <location>
        <begin position="375"/>
        <end position="396"/>
    </location>
</feature>
<comment type="subcellular location">
    <subcellularLocation>
        <location evidence="1">Membrane</location>
        <topology evidence="1">Multi-pass membrane protein</topology>
    </subcellularLocation>
</comment>
<dbReference type="PANTHER" id="PTHR12308">
    <property type="entry name" value="ANOCTAMIN"/>
    <property type="match status" value="1"/>
</dbReference>
<reference evidence="8 9" key="1">
    <citation type="journal article" date="2018" name="BMC Genomics">
        <title>Comparative genome analyses reveal sequence features reflecting distinct modes of host-adaptation between dicot and monocot powdery mildew.</title>
        <authorList>
            <person name="Wu Y."/>
            <person name="Ma X."/>
            <person name="Pan Z."/>
            <person name="Kale S.D."/>
            <person name="Song Y."/>
            <person name="King H."/>
            <person name="Zhang Q."/>
            <person name="Presley C."/>
            <person name="Deng X."/>
            <person name="Wei C.I."/>
            <person name="Xiao S."/>
        </authorList>
    </citation>
    <scope>NUCLEOTIDE SEQUENCE [LARGE SCALE GENOMIC DNA]</scope>
    <source>
        <strain evidence="8">UMSG3</strain>
    </source>
</reference>
<organism evidence="8 9">
    <name type="scientific">Golovinomyces cichoracearum</name>
    <dbReference type="NCBI Taxonomy" id="62708"/>
    <lineage>
        <taxon>Eukaryota</taxon>
        <taxon>Fungi</taxon>
        <taxon>Dikarya</taxon>
        <taxon>Ascomycota</taxon>
        <taxon>Pezizomycotina</taxon>
        <taxon>Leotiomycetes</taxon>
        <taxon>Erysiphales</taxon>
        <taxon>Erysiphaceae</taxon>
        <taxon>Golovinomyces</taxon>
    </lineage>
</organism>
<evidence type="ECO:0000313" key="8">
    <source>
        <dbReference type="EMBL" id="RKF58096.1"/>
    </source>
</evidence>
<evidence type="ECO:0000259" key="6">
    <source>
        <dbReference type="Pfam" id="PF04547"/>
    </source>
</evidence>
<feature type="transmembrane region" description="Helical" evidence="5">
    <location>
        <begin position="571"/>
        <end position="595"/>
    </location>
</feature>
<gene>
    <name evidence="8" type="ORF">GcM3_184028</name>
</gene>
<dbReference type="STRING" id="62708.A0A420HKZ5"/>
<name>A0A420HKZ5_9PEZI</name>
<feature type="transmembrane region" description="Helical" evidence="5">
    <location>
        <begin position="292"/>
        <end position="316"/>
    </location>
</feature>
<dbReference type="Pfam" id="PF20877">
    <property type="entry name" value="Anoctamin_N"/>
    <property type="match status" value="1"/>
</dbReference>
<dbReference type="AlphaFoldDB" id="A0A420HKZ5"/>
<evidence type="ECO:0000256" key="3">
    <source>
        <dbReference type="ARBA" id="ARBA00022989"/>
    </source>
</evidence>
<feature type="transmembrane region" description="Helical" evidence="5">
    <location>
        <begin position="607"/>
        <end position="626"/>
    </location>
</feature>
<feature type="transmembrane region" description="Helical" evidence="5">
    <location>
        <begin position="185"/>
        <end position="213"/>
    </location>
</feature>
<dbReference type="Pfam" id="PF04547">
    <property type="entry name" value="Anoctamin"/>
    <property type="match status" value="1"/>
</dbReference>
<feature type="transmembrane region" description="Helical" evidence="5">
    <location>
        <begin position="219"/>
        <end position="235"/>
    </location>
</feature>
<keyword evidence="4 5" id="KW-0472">Membrane</keyword>
<evidence type="ECO:0000259" key="7">
    <source>
        <dbReference type="Pfam" id="PF20877"/>
    </source>
</evidence>
<accession>A0A420HKZ5</accession>
<evidence type="ECO:0000256" key="1">
    <source>
        <dbReference type="ARBA" id="ARBA00004141"/>
    </source>
</evidence>
<sequence>MTNAHLDSRSYEASRPNFSVDYVIRYRSVDTDERLVETQFVSLVKALQAAGLATEVRYGDPNSLLVFVKIAFEQDLEKRIYRFRLDEWLHHTYNLPPSEKIHKDLKEKPISEAERLRFVYKLITDPKKEGGQGITPKVGEWKFVESIFPLHDRTFNKEWIKKLSTKYYLGAENFSEIKDQFGERIAFYFAFLQTYFLFLTFPAVFGVFAWLFFNKYSPVYALFNGLWCVIFVEYWKKQEKQLAVKWGTINLCKNSQQLSEFEHESSLKDPATRATVPIYSLLKRLLIKSLQIPFAGATTIALGGLIAACFAIEVFISEIYNGPLKNYLVLLPTIILTIVMPAISVILTKCASKLTDLENYKSQESYEASITHKIFLLNFITSYLPLILTAFVYVPFGRVLAPYFKLFHPIVNSLTKTEEQVFLLSSDFTINKDRLKSQAIYFTLTAQIINFALEAVAPCAKRKVFSKFKEVKTSRNSKRVCGDLEIIDNSNESTFLIRVRNEANMEKYNVTSDFREMVIQFGYLSLFSIIWPLTATSFLINNWVEIRGDAIKIAMETQRPMPRRADSIGPWINALGFLAWLGSLTTAALVYLFSGDGLGPDGAPWDIKGWGLLMTILLSENLYLVTQICVRKVFSKVDSCRRCEMSFGRSRISKVHEKSLKQEGYVENPHQKTYSEMDKIATDVLENTKSLKHNFWNHQSDPSETINIGRSYIVKAQVIETKKEL</sequence>
<feature type="domain" description="Anoctamin transmembrane" evidence="6">
    <location>
        <begin position="177"/>
        <end position="639"/>
    </location>
</feature>
<proteinExistence type="predicted"/>